<keyword evidence="1" id="KW-0472">Membrane</keyword>
<keyword evidence="3" id="KW-1185">Reference proteome</keyword>
<evidence type="ECO:0000313" key="3">
    <source>
        <dbReference type="Proteomes" id="UP000053038"/>
    </source>
</evidence>
<evidence type="ECO:0000256" key="1">
    <source>
        <dbReference type="SAM" id="Phobius"/>
    </source>
</evidence>
<protein>
    <submittedName>
        <fullName evidence="2">Uncharacterized protein</fullName>
    </submittedName>
</protein>
<dbReference type="RefSeq" id="WP_039353076.1">
    <property type="nucleotide sequence ID" value="NZ_JSXC01000048.1"/>
</dbReference>
<dbReference type="OrthoDB" id="6565701at2"/>
<dbReference type="EMBL" id="JSXC01000048">
    <property type="protein sequence ID" value="KHN49797.1"/>
    <property type="molecule type" value="Genomic_DNA"/>
</dbReference>
<dbReference type="Proteomes" id="UP000053038">
    <property type="component" value="Unassembled WGS sequence"/>
</dbReference>
<comment type="caution">
    <text evidence="2">The sequence shown here is derived from an EMBL/GenBank/DDBJ whole genome shotgun (WGS) entry which is preliminary data.</text>
</comment>
<keyword evidence="1" id="KW-1133">Transmembrane helix</keyword>
<evidence type="ECO:0000313" key="2">
    <source>
        <dbReference type="EMBL" id="KHN49797.1"/>
    </source>
</evidence>
<sequence length="142" mass="16804">MQEFYSFFLRIILPLIPLLILLRLFFYRFRDKKGTNSSDGTMRKISLDSFLLKKLGINNEDYYYDSSYLYQVNGEYTQKIPLSDIVKVSSGTTTINNRRMWSVKYRQQGGEKQVQFIHNFTFFNRNFIGFLSAVKSANPEVY</sequence>
<gene>
    <name evidence="2" type="ORF">OI69_16855</name>
</gene>
<feature type="transmembrane region" description="Helical" evidence="1">
    <location>
        <begin position="6"/>
        <end position="26"/>
    </location>
</feature>
<name>A0A7V8IGA1_9GAMM</name>
<reference evidence="2 3" key="1">
    <citation type="submission" date="2014-10" db="EMBL/GenBank/DDBJ databases">
        <title>Genome sequence of Pectobacterium carotovorum M022.</title>
        <authorList>
            <person name="Chan K.-G."/>
            <person name="Tan W.-S."/>
        </authorList>
    </citation>
    <scope>NUCLEOTIDE SEQUENCE [LARGE SCALE GENOMIC DNA]</scope>
    <source>
        <strain evidence="2 3">M022</strain>
    </source>
</reference>
<keyword evidence="1" id="KW-0812">Transmembrane</keyword>
<accession>A0A7V8IGA1</accession>
<organism evidence="2 3">
    <name type="scientific">Pectobacterium fontis</name>
    <dbReference type="NCBI Taxonomy" id="2558042"/>
    <lineage>
        <taxon>Bacteria</taxon>
        <taxon>Pseudomonadati</taxon>
        <taxon>Pseudomonadota</taxon>
        <taxon>Gammaproteobacteria</taxon>
        <taxon>Enterobacterales</taxon>
        <taxon>Pectobacteriaceae</taxon>
        <taxon>Pectobacterium</taxon>
    </lineage>
</organism>
<dbReference type="AlphaFoldDB" id="A0A7V8IGA1"/>
<proteinExistence type="predicted"/>